<dbReference type="AlphaFoldDB" id="A0A1R2C7Z3"/>
<evidence type="ECO:0000313" key="3">
    <source>
        <dbReference type="EMBL" id="OMJ85127.1"/>
    </source>
</evidence>
<evidence type="ECO:0000313" key="4">
    <source>
        <dbReference type="Proteomes" id="UP000187209"/>
    </source>
</evidence>
<feature type="region of interest" description="Disordered" evidence="2">
    <location>
        <begin position="1"/>
        <end position="32"/>
    </location>
</feature>
<dbReference type="Pfam" id="PF12796">
    <property type="entry name" value="Ank_2"/>
    <property type="match status" value="1"/>
</dbReference>
<evidence type="ECO:0000256" key="1">
    <source>
        <dbReference type="PROSITE-ProRule" id="PRU00023"/>
    </source>
</evidence>
<dbReference type="Proteomes" id="UP000187209">
    <property type="component" value="Unassembled WGS sequence"/>
</dbReference>
<dbReference type="OrthoDB" id="313274at2759"/>
<name>A0A1R2C7Z3_9CILI</name>
<dbReference type="SUPFAM" id="SSF48403">
    <property type="entry name" value="Ankyrin repeat"/>
    <property type="match status" value="1"/>
</dbReference>
<sequence length="288" mass="33561">MINKRAWKYAPSGKNFKSKSSQPNDSPARRRYYDSTPKRCIFLISKTPNFKEPKINSASNLSSITNSPSEIKSTHSFKPSSKIYIELSQSPQHYDLKSKNLQKDIESFQKLINFDVIDKKKKFMRKEFNRLVKREIKKVESEREEIKDISFEDKKRHPKALEYFRAIRSGDAEKVISLLICHPELVKEVDSTLQTGLHWAVRRKNLSIIKYLLSCNVNIMSRDIIGRRAEDIARSKKFTDICEYLIGLRRRTGQHVSRIIPNNTEVNNNSLQALMIMQSRISRRPAAE</sequence>
<dbReference type="EMBL" id="MPUH01000246">
    <property type="protein sequence ID" value="OMJ85127.1"/>
    <property type="molecule type" value="Genomic_DNA"/>
</dbReference>
<keyword evidence="4" id="KW-1185">Reference proteome</keyword>
<evidence type="ECO:0000256" key="2">
    <source>
        <dbReference type="SAM" id="MobiDB-lite"/>
    </source>
</evidence>
<feature type="repeat" description="ANK" evidence="1">
    <location>
        <begin position="192"/>
        <end position="224"/>
    </location>
</feature>
<organism evidence="3 4">
    <name type="scientific">Stentor coeruleus</name>
    <dbReference type="NCBI Taxonomy" id="5963"/>
    <lineage>
        <taxon>Eukaryota</taxon>
        <taxon>Sar</taxon>
        <taxon>Alveolata</taxon>
        <taxon>Ciliophora</taxon>
        <taxon>Postciliodesmatophora</taxon>
        <taxon>Heterotrichea</taxon>
        <taxon>Heterotrichida</taxon>
        <taxon>Stentoridae</taxon>
        <taxon>Stentor</taxon>
    </lineage>
</organism>
<gene>
    <name evidence="3" type="ORF">SteCoe_13592</name>
</gene>
<protein>
    <submittedName>
        <fullName evidence="3">Uncharacterized protein</fullName>
    </submittedName>
</protein>
<accession>A0A1R2C7Z3</accession>
<reference evidence="3 4" key="1">
    <citation type="submission" date="2016-11" db="EMBL/GenBank/DDBJ databases">
        <title>The macronuclear genome of Stentor coeruleus: a giant cell with tiny introns.</title>
        <authorList>
            <person name="Slabodnick M."/>
            <person name="Ruby J.G."/>
            <person name="Reiff S.B."/>
            <person name="Swart E.C."/>
            <person name="Gosai S."/>
            <person name="Prabakaran S."/>
            <person name="Witkowska E."/>
            <person name="Larue G.E."/>
            <person name="Fisher S."/>
            <person name="Freeman R.M."/>
            <person name="Gunawardena J."/>
            <person name="Chu W."/>
            <person name="Stover N.A."/>
            <person name="Gregory B.D."/>
            <person name="Nowacki M."/>
            <person name="Derisi J."/>
            <person name="Roy S.W."/>
            <person name="Marshall W.F."/>
            <person name="Sood P."/>
        </authorList>
    </citation>
    <scope>NUCLEOTIDE SEQUENCE [LARGE SCALE GENOMIC DNA]</scope>
    <source>
        <strain evidence="3">WM001</strain>
    </source>
</reference>
<keyword evidence="1" id="KW-0040">ANK repeat</keyword>
<comment type="caution">
    <text evidence="3">The sequence shown here is derived from an EMBL/GenBank/DDBJ whole genome shotgun (WGS) entry which is preliminary data.</text>
</comment>
<dbReference type="PROSITE" id="PS50088">
    <property type="entry name" value="ANK_REPEAT"/>
    <property type="match status" value="1"/>
</dbReference>
<dbReference type="Gene3D" id="1.25.40.20">
    <property type="entry name" value="Ankyrin repeat-containing domain"/>
    <property type="match status" value="1"/>
</dbReference>
<proteinExistence type="predicted"/>
<dbReference type="InterPro" id="IPR002110">
    <property type="entry name" value="Ankyrin_rpt"/>
</dbReference>
<dbReference type="InterPro" id="IPR036770">
    <property type="entry name" value="Ankyrin_rpt-contain_sf"/>
</dbReference>